<sequence length="214" mass="24450">MQSTYQVEGPHQDVNRRFYHLSVPRPELFLCQQMNFVAIAQNNSNSDSERSDSPKTFNLKRTHLNRNMEHNPDRFAAMQQQLQEMQNARKDSALLTAEGDTPLDQSPKELVEILELDKIVRQIKLVLGGEPTKEIAKAELKVIANLPAEAEHKLPKTIKAALNGPNSSCWRDTAQYEINKSKSLEVWEPVNPYKGVKALGARWVFNFKRLPVLF</sequence>
<comment type="caution">
    <text evidence="1">The sequence shown here is derived from an EMBL/GenBank/DDBJ whole genome shotgun (WGS) entry which is preliminary data.</text>
</comment>
<evidence type="ECO:0000313" key="1">
    <source>
        <dbReference type="EMBL" id="PLW27977.1"/>
    </source>
</evidence>
<evidence type="ECO:0008006" key="3">
    <source>
        <dbReference type="Google" id="ProtNLM"/>
    </source>
</evidence>
<dbReference type="AlphaFoldDB" id="A0A2N5TR68"/>
<protein>
    <recommendedName>
        <fullName evidence="3">Reverse transcriptase Ty1/copia-type domain-containing protein</fullName>
    </recommendedName>
</protein>
<dbReference type="Proteomes" id="UP000235392">
    <property type="component" value="Unassembled WGS sequence"/>
</dbReference>
<reference evidence="1 2" key="1">
    <citation type="submission" date="2017-11" db="EMBL/GenBank/DDBJ databases">
        <title>De novo assembly and phasing of dikaryotic genomes from two isolates of Puccinia coronata f. sp. avenae, the causal agent of oat crown rust.</title>
        <authorList>
            <person name="Miller M.E."/>
            <person name="Zhang Y."/>
            <person name="Omidvar V."/>
            <person name="Sperschneider J."/>
            <person name="Schwessinger B."/>
            <person name="Raley C."/>
            <person name="Palmer J.M."/>
            <person name="Garnica D."/>
            <person name="Upadhyaya N."/>
            <person name="Rathjen J."/>
            <person name="Taylor J.M."/>
            <person name="Park R.F."/>
            <person name="Dodds P.N."/>
            <person name="Hirsch C.D."/>
            <person name="Kianian S.F."/>
            <person name="Figueroa M."/>
        </authorList>
    </citation>
    <scope>NUCLEOTIDE SEQUENCE [LARGE SCALE GENOMIC DNA]</scope>
    <source>
        <strain evidence="1">12SD80</strain>
    </source>
</reference>
<name>A0A2N5TR68_9BASI</name>
<organism evidence="1 2">
    <name type="scientific">Puccinia coronata f. sp. avenae</name>
    <dbReference type="NCBI Taxonomy" id="200324"/>
    <lineage>
        <taxon>Eukaryota</taxon>
        <taxon>Fungi</taxon>
        <taxon>Dikarya</taxon>
        <taxon>Basidiomycota</taxon>
        <taxon>Pucciniomycotina</taxon>
        <taxon>Pucciniomycetes</taxon>
        <taxon>Pucciniales</taxon>
        <taxon>Pucciniaceae</taxon>
        <taxon>Puccinia</taxon>
    </lineage>
</organism>
<proteinExistence type="predicted"/>
<accession>A0A2N5TR68</accession>
<evidence type="ECO:0000313" key="2">
    <source>
        <dbReference type="Proteomes" id="UP000235392"/>
    </source>
</evidence>
<dbReference type="EMBL" id="PGCI01000383">
    <property type="protein sequence ID" value="PLW27977.1"/>
    <property type="molecule type" value="Genomic_DNA"/>
</dbReference>
<gene>
    <name evidence="1" type="ORF">PCASD_22848</name>
</gene>